<name>A0A1E3IFH3_9TREE</name>
<dbReference type="Pfam" id="PF06127">
    <property type="entry name" value="Mpo1-like"/>
    <property type="match status" value="1"/>
</dbReference>
<dbReference type="PANTHER" id="PTHR28026:SF9">
    <property type="entry name" value="2-HYDROXY-PALMITIC ACID DIOXYGENASE MPO1"/>
    <property type="match status" value="1"/>
</dbReference>
<gene>
    <name evidence="1" type="ORF">L203_105524</name>
</gene>
<reference evidence="1" key="2">
    <citation type="journal article" date="2022" name="Elife">
        <title>Obligate sexual reproduction of a homothallic fungus closely related to the Cryptococcus pathogenic species complex.</title>
        <authorList>
            <person name="Passer A.R."/>
            <person name="Clancey S.A."/>
            <person name="Shea T."/>
            <person name="David-Palma M."/>
            <person name="Averette A.F."/>
            <person name="Boekhout T."/>
            <person name="Porcel B.M."/>
            <person name="Nowrousian M."/>
            <person name="Cuomo C.A."/>
            <person name="Sun S."/>
            <person name="Heitman J."/>
            <person name="Coelho M.A."/>
        </authorList>
    </citation>
    <scope>NUCLEOTIDE SEQUENCE</scope>
    <source>
        <strain evidence="1">CBS 7841</strain>
    </source>
</reference>
<keyword evidence="2" id="KW-1185">Reference proteome</keyword>
<dbReference type="EMBL" id="CP143790">
    <property type="protein sequence ID" value="WVN90288.1"/>
    <property type="molecule type" value="Genomic_DNA"/>
</dbReference>
<accession>A0A1E3IFH3</accession>
<dbReference type="Proteomes" id="UP000094043">
    <property type="component" value="Chromosome 7"/>
</dbReference>
<dbReference type="GO" id="GO:0005783">
    <property type="term" value="C:endoplasmic reticulum"/>
    <property type="evidence" value="ECO:0007669"/>
    <property type="project" value="TreeGrafter"/>
</dbReference>
<reference evidence="1" key="1">
    <citation type="submission" date="2016-06" db="EMBL/GenBank/DDBJ databases">
        <authorList>
            <person name="Cuomo C."/>
            <person name="Litvintseva A."/>
            <person name="Heitman J."/>
            <person name="Chen Y."/>
            <person name="Sun S."/>
            <person name="Springer D."/>
            <person name="Dromer F."/>
            <person name="Young S."/>
            <person name="Zeng Q."/>
            <person name="Chapman S."/>
            <person name="Gujja S."/>
            <person name="Saif S."/>
            <person name="Birren B."/>
        </authorList>
    </citation>
    <scope>NUCLEOTIDE SEQUENCE</scope>
    <source>
        <strain evidence="1">CBS 7841</strain>
    </source>
</reference>
<dbReference type="PANTHER" id="PTHR28026">
    <property type="entry name" value="DUF962 DOMAIN PROTEIN (AFU_ORTHOLOGUE AFUA_8G05310)"/>
    <property type="match status" value="1"/>
</dbReference>
<dbReference type="VEuPathDB" id="FungiDB:L203_04203"/>
<dbReference type="GO" id="GO:0046521">
    <property type="term" value="P:sphingoid catabolic process"/>
    <property type="evidence" value="ECO:0007669"/>
    <property type="project" value="TreeGrafter"/>
</dbReference>
<reference evidence="1" key="3">
    <citation type="submission" date="2024-01" db="EMBL/GenBank/DDBJ databases">
        <authorList>
            <person name="Coelho M.A."/>
            <person name="David-Palma M."/>
            <person name="Shea T."/>
            <person name="Sun S."/>
            <person name="Cuomo C.A."/>
            <person name="Heitman J."/>
        </authorList>
    </citation>
    <scope>NUCLEOTIDE SEQUENCE</scope>
    <source>
        <strain evidence="1">CBS 7841</strain>
    </source>
</reference>
<evidence type="ECO:0000313" key="1">
    <source>
        <dbReference type="EMBL" id="WVN90288.1"/>
    </source>
</evidence>
<dbReference type="KEGG" id="cdep:91089733"/>
<protein>
    <submittedName>
        <fullName evidence="1">Uncharacterized protein</fullName>
    </submittedName>
</protein>
<dbReference type="AlphaFoldDB" id="A0A1E3IFH3"/>
<dbReference type="RefSeq" id="XP_066070988.1">
    <property type="nucleotide sequence ID" value="XM_066214891.1"/>
</dbReference>
<dbReference type="OrthoDB" id="2124888at2759"/>
<organism evidence="1 2">
    <name type="scientific">Cryptococcus depauperatus CBS 7841</name>
    <dbReference type="NCBI Taxonomy" id="1295531"/>
    <lineage>
        <taxon>Eukaryota</taxon>
        <taxon>Fungi</taxon>
        <taxon>Dikarya</taxon>
        <taxon>Basidiomycota</taxon>
        <taxon>Agaricomycotina</taxon>
        <taxon>Tremellomycetes</taxon>
        <taxon>Tremellales</taxon>
        <taxon>Cryptococcaceae</taxon>
        <taxon>Cryptococcus</taxon>
    </lineage>
</organism>
<proteinExistence type="predicted"/>
<dbReference type="GO" id="GO:0016020">
    <property type="term" value="C:membrane"/>
    <property type="evidence" value="ECO:0007669"/>
    <property type="project" value="GOC"/>
</dbReference>
<dbReference type="GeneID" id="91089733"/>
<evidence type="ECO:0000313" key="2">
    <source>
        <dbReference type="Proteomes" id="UP000094043"/>
    </source>
</evidence>
<dbReference type="InterPro" id="IPR009305">
    <property type="entry name" value="Mpo1-like"/>
</dbReference>
<sequence>MSTFQVAEKKSMHVQEQIPVKAVQGSANASTNHLDVEEELAFYSSYHSNKVNQIIHFICIPQILWTWLIVAAHVSPPGAKAINFCLGLTFQPNLAFVWMVSYMTYYILLDPFGGLSYVPVGTVLYLSATFVANSRPSWLPGVDSSEISPSVLPFTLAVHVCAWVAQFIGHGFFEHRAPALTDSLVQALVLAPFFVHLESLFYFFNYKPKLQKKIKAKADLRIKRFTQEKKALKQAEAVVATDSAKSE</sequence>